<dbReference type="InterPro" id="IPR037522">
    <property type="entry name" value="HD_GYP_dom"/>
</dbReference>
<dbReference type="Pfam" id="PF13487">
    <property type="entry name" value="HD_5"/>
    <property type="match status" value="1"/>
</dbReference>
<dbReference type="Pfam" id="PF00072">
    <property type="entry name" value="Response_reg"/>
    <property type="match status" value="1"/>
</dbReference>
<evidence type="ECO:0000256" key="1">
    <source>
        <dbReference type="PROSITE-ProRule" id="PRU00169"/>
    </source>
</evidence>
<dbReference type="EMBL" id="JADJMS010000017">
    <property type="protein sequence ID" value="MBK7415170.1"/>
    <property type="molecule type" value="Genomic_DNA"/>
</dbReference>
<evidence type="ECO:0000256" key="2">
    <source>
        <dbReference type="SAM" id="MobiDB-lite"/>
    </source>
</evidence>
<organism evidence="5 6">
    <name type="scientific">Candidatus Dechloromonas phosphorivorans</name>
    <dbReference type="NCBI Taxonomy" id="2899244"/>
    <lineage>
        <taxon>Bacteria</taxon>
        <taxon>Pseudomonadati</taxon>
        <taxon>Pseudomonadota</taxon>
        <taxon>Betaproteobacteria</taxon>
        <taxon>Rhodocyclales</taxon>
        <taxon>Azonexaceae</taxon>
        <taxon>Dechloromonas</taxon>
    </lineage>
</organism>
<dbReference type="Gene3D" id="3.40.50.2300">
    <property type="match status" value="1"/>
</dbReference>
<comment type="caution">
    <text evidence="5">The sequence shown here is derived from an EMBL/GenBank/DDBJ whole genome shotgun (WGS) entry which is preliminary data.</text>
</comment>
<feature type="region of interest" description="Disordered" evidence="2">
    <location>
        <begin position="358"/>
        <end position="384"/>
    </location>
</feature>
<dbReference type="SUPFAM" id="SSF109604">
    <property type="entry name" value="HD-domain/PDEase-like"/>
    <property type="match status" value="1"/>
</dbReference>
<dbReference type="PANTHER" id="PTHR45228">
    <property type="entry name" value="CYCLIC DI-GMP PHOSPHODIESTERASE TM_0186-RELATED"/>
    <property type="match status" value="1"/>
</dbReference>
<accession>A0A935K9F7</accession>
<dbReference type="GO" id="GO:0008081">
    <property type="term" value="F:phosphoric diester hydrolase activity"/>
    <property type="evidence" value="ECO:0007669"/>
    <property type="project" value="UniProtKB-ARBA"/>
</dbReference>
<dbReference type="CDD" id="cd00077">
    <property type="entry name" value="HDc"/>
    <property type="match status" value="1"/>
</dbReference>
<dbReference type="InterPro" id="IPR011006">
    <property type="entry name" value="CheY-like_superfamily"/>
</dbReference>
<dbReference type="SMART" id="SM00448">
    <property type="entry name" value="REC"/>
    <property type="match status" value="1"/>
</dbReference>
<dbReference type="PROSITE" id="PS50110">
    <property type="entry name" value="RESPONSE_REGULATORY"/>
    <property type="match status" value="1"/>
</dbReference>
<keyword evidence="1" id="KW-0597">Phosphoprotein</keyword>
<evidence type="ECO:0000313" key="5">
    <source>
        <dbReference type="EMBL" id="MBK7415170.1"/>
    </source>
</evidence>
<proteinExistence type="predicted"/>
<name>A0A935K9F7_9RHOO</name>
<dbReference type="SMART" id="SM00471">
    <property type="entry name" value="HDc"/>
    <property type="match status" value="1"/>
</dbReference>
<evidence type="ECO:0000259" key="4">
    <source>
        <dbReference type="PROSITE" id="PS51832"/>
    </source>
</evidence>
<dbReference type="Proteomes" id="UP000739411">
    <property type="component" value="Unassembled WGS sequence"/>
</dbReference>
<evidence type="ECO:0000259" key="3">
    <source>
        <dbReference type="PROSITE" id="PS50110"/>
    </source>
</evidence>
<dbReference type="Gene3D" id="1.10.3210.10">
    <property type="entry name" value="Hypothetical protein af1432"/>
    <property type="match status" value="1"/>
</dbReference>
<evidence type="ECO:0000313" key="6">
    <source>
        <dbReference type="Proteomes" id="UP000739411"/>
    </source>
</evidence>
<dbReference type="PROSITE" id="PS51832">
    <property type="entry name" value="HD_GYP"/>
    <property type="match status" value="1"/>
</dbReference>
<sequence length="384" mass="43272">MAQLLAKQTVLVVDDTAENLDLLSEILGGEYRVRVATNGEKALRIIYSDEPPDLILLDIMMPGLSGYDVCRRLKANPDRRRIPVIFVTAMTSVDDERLGLEIGAVDYITKPFSPPIVMARVRTHLALYDQTRELERMVVQRTDELSITRQQIIYCLGRAAEFKDNETGNHVIRMAHYARLIAEAHGMGKEAIDKIFFAAPMHDVGKIGIPDAILLKPGKLDAGEWALMETHPTMGAEIIGPHDNSLLESASIIALTHHERWDGRGYPRRLTGEEIPIEGRIVAIADVFDALISVRSYKPAYSVEESLKIMETEDGRQFDPELMKAFRKALPDILRIKENYADEYGALTDLEMLKASQKSIKRGQMSGSGGQRHPMRPWHLHPWR</sequence>
<dbReference type="InterPro" id="IPR001789">
    <property type="entry name" value="Sig_transdc_resp-reg_receiver"/>
</dbReference>
<reference evidence="5 6" key="1">
    <citation type="submission" date="2020-10" db="EMBL/GenBank/DDBJ databases">
        <title>Connecting structure to function with the recovery of over 1000 high-quality activated sludge metagenome-assembled genomes encoding full-length rRNA genes using long-read sequencing.</title>
        <authorList>
            <person name="Singleton C.M."/>
            <person name="Petriglieri F."/>
            <person name="Kristensen J.M."/>
            <person name="Kirkegaard R.H."/>
            <person name="Michaelsen T.Y."/>
            <person name="Andersen M.H."/>
            <person name="Karst S.M."/>
            <person name="Dueholm M.S."/>
            <person name="Nielsen P.H."/>
            <person name="Albertsen M."/>
        </authorList>
    </citation>
    <scope>NUCLEOTIDE SEQUENCE [LARGE SCALE GENOMIC DNA]</scope>
    <source>
        <strain evidence="5">EsbW_18-Q3-R4-48_BATAC.463</strain>
    </source>
</reference>
<dbReference type="PANTHER" id="PTHR45228:SF5">
    <property type="entry name" value="CYCLIC DI-GMP PHOSPHODIESTERASE VC_1348-RELATED"/>
    <property type="match status" value="1"/>
</dbReference>
<gene>
    <name evidence="5" type="ORF">IPJ38_08765</name>
</gene>
<dbReference type="InterPro" id="IPR003607">
    <property type="entry name" value="HD/PDEase_dom"/>
</dbReference>
<dbReference type="AlphaFoldDB" id="A0A935K9F7"/>
<feature type="domain" description="Response regulatory" evidence="3">
    <location>
        <begin position="9"/>
        <end position="125"/>
    </location>
</feature>
<feature type="modified residue" description="4-aspartylphosphate" evidence="1">
    <location>
        <position position="58"/>
    </location>
</feature>
<dbReference type="InterPro" id="IPR052020">
    <property type="entry name" value="Cyclic_di-GMP/3'3'-cGAMP_PDE"/>
</dbReference>
<dbReference type="SUPFAM" id="SSF52172">
    <property type="entry name" value="CheY-like"/>
    <property type="match status" value="1"/>
</dbReference>
<feature type="domain" description="HD-GYP" evidence="4">
    <location>
        <begin position="145"/>
        <end position="342"/>
    </location>
</feature>
<dbReference type="GO" id="GO:0000160">
    <property type="term" value="P:phosphorelay signal transduction system"/>
    <property type="evidence" value="ECO:0007669"/>
    <property type="project" value="InterPro"/>
</dbReference>
<dbReference type="CDD" id="cd19920">
    <property type="entry name" value="REC_PA4781-like"/>
    <property type="match status" value="1"/>
</dbReference>
<protein>
    <submittedName>
        <fullName evidence="5">Two-component system response regulator</fullName>
    </submittedName>
</protein>
<feature type="compositionally biased region" description="Basic residues" evidence="2">
    <location>
        <begin position="373"/>
        <end position="384"/>
    </location>
</feature>